<gene>
    <name evidence="4" type="ORF">F6J85_06220</name>
</gene>
<dbReference type="CDD" id="cd00085">
    <property type="entry name" value="HNHc"/>
    <property type="match status" value="1"/>
</dbReference>
<comment type="similarity">
    <text evidence="1">Belongs to the Rv1128c/1148c/1588c/1702c/1945/3466 family.</text>
</comment>
<dbReference type="RefSeq" id="WP_150924271.1">
    <property type="nucleotide sequence ID" value="NZ_CP044232.1"/>
</dbReference>
<dbReference type="InterPro" id="IPR003870">
    <property type="entry name" value="DUF222"/>
</dbReference>
<dbReference type="Proteomes" id="UP000325516">
    <property type="component" value="Chromosome"/>
</dbReference>
<sequence length="483" mass="50800">MTNPVDALLDTLAALRSAWGEASGAGGDERGMSAAALLDVNQRIAEARRLLDGVHARVAAEMSARSRPELGSAGLARQAGFRSPAKLIAAATGGHTGDAVRLIQVGEATRERTSLSGEPAPARHPHIADALREGTVSVAAAAAISAMLDRVAVRVEAGTRADAEAALIRQAPLLSLDELQAVLRRAEAHLDPDGLEPVVEELHGQRSLKIQQDATGTTVLTARLDAETAAPIVAAIDAIVTAQLRTSRGHNTESGLTVDAPAGDAVGSGTDAPRGPVAPETRSLPQMRADALAAICRHASGCDENTLPRPSTAVIVRMDLDQLREGAGVATIDGIEQPIDAGSARRMAAAADIIPCVLGTASEVLDFGRARRHFSSAQRLALVERDGGCAFCHLPPAFAEAHHIRWWQRDGGSTDLRNGILLCTACHHRVHAENWEIRIDAPPGAPPTAGTVWFIPPPQVDPQRTPRLGGRRRFDPLAYHLVA</sequence>
<dbReference type="KEGG" id="mlz:F6J85_06220"/>
<accession>A0A5J6L321</accession>
<dbReference type="InterPro" id="IPR002711">
    <property type="entry name" value="HNH"/>
</dbReference>
<dbReference type="GO" id="GO:0004519">
    <property type="term" value="F:endonuclease activity"/>
    <property type="evidence" value="ECO:0007669"/>
    <property type="project" value="InterPro"/>
</dbReference>
<organism evidence="4 5">
    <name type="scientific">Microbacterium lushaniae</name>
    <dbReference type="NCBI Taxonomy" id="2614639"/>
    <lineage>
        <taxon>Bacteria</taxon>
        <taxon>Bacillati</taxon>
        <taxon>Actinomycetota</taxon>
        <taxon>Actinomycetes</taxon>
        <taxon>Micrococcales</taxon>
        <taxon>Microbacteriaceae</taxon>
        <taxon>Microbacterium</taxon>
    </lineage>
</organism>
<feature type="region of interest" description="Disordered" evidence="2">
    <location>
        <begin position="249"/>
        <end position="281"/>
    </location>
</feature>
<name>A0A5J6L321_9MICO</name>
<dbReference type="Pfam" id="PF01844">
    <property type="entry name" value="HNH"/>
    <property type="match status" value="1"/>
</dbReference>
<dbReference type="EMBL" id="CP044232">
    <property type="protein sequence ID" value="QEW02736.1"/>
    <property type="molecule type" value="Genomic_DNA"/>
</dbReference>
<evidence type="ECO:0000313" key="5">
    <source>
        <dbReference type="Proteomes" id="UP000325516"/>
    </source>
</evidence>
<protein>
    <submittedName>
        <fullName evidence="4">DUF222 domain-containing protein</fullName>
    </submittedName>
</protein>
<proteinExistence type="inferred from homology"/>
<dbReference type="GO" id="GO:0003676">
    <property type="term" value="F:nucleic acid binding"/>
    <property type="evidence" value="ECO:0007669"/>
    <property type="project" value="InterPro"/>
</dbReference>
<dbReference type="Gene3D" id="1.10.30.50">
    <property type="match status" value="1"/>
</dbReference>
<feature type="domain" description="HNH nuclease" evidence="3">
    <location>
        <begin position="377"/>
        <end position="428"/>
    </location>
</feature>
<evidence type="ECO:0000256" key="1">
    <source>
        <dbReference type="ARBA" id="ARBA00023450"/>
    </source>
</evidence>
<dbReference type="GO" id="GO:0008270">
    <property type="term" value="F:zinc ion binding"/>
    <property type="evidence" value="ECO:0007669"/>
    <property type="project" value="InterPro"/>
</dbReference>
<evidence type="ECO:0000256" key="2">
    <source>
        <dbReference type="SAM" id="MobiDB-lite"/>
    </source>
</evidence>
<keyword evidence="5" id="KW-1185">Reference proteome</keyword>
<dbReference type="InterPro" id="IPR003615">
    <property type="entry name" value="HNH_nuc"/>
</dbReference>
<evidence type="ECO:0000313" key="4">
    <source>
        <dbReference type="EMBL" id="QEW02736.1"/>
    </source>
</evidence>
<dbReference type="SMART" id="SM00507">
    <property type="entry name" value="HNHc"/>
    <property type="match status" value="1"/>
</dbReference>
<evidence type="ECO:0000259" key="3">
    <source>
        <dbReference type="SMART" id="SM00507"/>
    </source>
</evidence>
<reference evidence="5" key="1">
    <citation type="submission" date="2019-09" db="EMBL/GenBank/DDBJ databases">
        <title>Mumia zhuanghuii sp. nov. isolated from the intestinal contents of plateau pika (Ochotona curzoniae) in the Qinghai-Tibet plateau of China.</title>
        <authorList>
            <person name="Tian Z."/>
        </authorList>
    </citation>
    <scope>NUCLEOTIDE SEQUENCE [LARGE SCALE GENOMIC DNA]</scope>
    <source>
        <strain evidence="5">L-031</strain>
    </source>
</reference>
<dbReference type="AlphaFoldDB" id="A0A5J6L321"/>
<dbReference type="Pfam" id="PF02720">
    <property type="entry name" value="DUF222"/>
    <property type="match status" value="1"/>
</dbReference>